<comment type="caution">
    <text evidence="3">The sequence shown here is derived from an EMBL/GenBank/DDBJ whole genome shotgun (WGS) entry which is preliminary data.</text>
</comment>
<organism evidence="3 4">
    <name type="scientific">Clostridium thermosuccinogenes</name>
    <dbReference type="NCBI Taxonomy" id="84032"/>
    <lineage>
        <taxon>Bacteria</taxon>
        <taxon>Bacillati</taxon>
        <taxon>Bacillota</taxon>
        <taxon>Clostridia</taxon>
        <taxon>Eubacteriales</taxon>
        <taxon>Clostridiaceae</taxon>
        <taxon>Clostridium</taxon>
    </lineage>
</organism>
<reference evidence="3 4" key="1">
    <citation type="submission" date="2017-06" db="EMBL/GenBank/DDBJ databases">
        <title>Investigating the central metabolism of Clostridium thermosuccinogenes.</title>
        <authorList>
            <person name="Koendjbiharie J.G."/>
            <person name="van Kranenburg R."/>
        </authorList>
    </citation>
    <scope>NUCLEOTIDE SEQUENCE [LARGE SCALE GENOMIC DNA]</scope>
    <source>
        <strain evidence="3 4">DSM 5806</strain>
    </source>
</reference>
<name>A0A2K2FAG8_9CLOT</name>
<keyword evidence="4" id="KW-1185">Reference proteome</keyword>
<dbReference type="KEGG" id="cthd:CDO33_15450"/>
<dbReference type="Pfam" id="PF05239">
    <property type="entry name" value="PRC"/>
    <property type="match status" value="1"/>
</dbReference>
<dbReference type="InterPro" id="IPR027275">
    <property type="entry name" value="PRC-brl_dom"/>
</dbReference>
<dbReference type="Proteomes" id="UP000236151">
    <property type="component" value="Unassembled WGS sequence"/>
</dbReference>
<dbReference type="AlphaFoldDB" id="A0A2K2FAG8"/>
<feature type="domain" description="PRC-barrel" evidence="2">
    <location>
        <begin position="5"/>
        <end position="46"/>
    </location>
</feature>
<dbReference type="SUPFAM" id="SSF50346">
    <property type="entry name" value="PRC-barrel domain"/>
    <property type="match status" value="1"/>
</dbReference>
<keyword evidence="1" id="KW-0175">Coiled coil</keyword>
<sequence length="284" mass="30571">MKKTQEVIGLPVISICDGSEVGKVKELVVNAEKGAVDFVIVDNGTQILGASVIPTEKVLGIGGYALTIENSSDMEEISKMPAAVDLLQKDVKVKNTRILTKKGRLIGETGDIFIDEDNRCSIAGLEFISNAAEEQIKIIPRESVITFGKNLIVVAENVEETLLNDAEQLMSEKAAADAEKKNLEFSDEAVITGVSPEMPGAPENTSELLSVNNNSNSPEAYQDNAAGLFKEKQIQYLKGRKATKTITDSLGNIIVSEGMDITEEIISKATQEGKLIDLAMNNKA</sequence>
<gene>
    <name evidence="3" type="ORF">CDQ84_16400</name>
</gene>
<protein>
    <recommendedName>
        <fullName evidence="2">PRC-barrel domain-containing protein</fullName>
    </recommendedName>
</protein>
<dbReference type="OrthoDB" id="53812at2"/>
<feature type="coiled-coil region" evidence="1">
    <location>
        <begin position="159"/>
        <end position="186"/>
    </location>
</feature>
<dbReference type="RefSeq" id="WP_103082822.1">
    <property type="nucleotide sequence ID" value="NZ_CP021850.1"/>
</dbReference>
<dbReference type="EMBL" id="NIOJ01000059">
    <property type="protein sequence ID" value="PNT95775.1"/>
    <property type="molecule type" value="Genomic_DNA"/>
</dbReference>
<evidence type="ECO:0000313" key="4">
    <source>
        <dbReference type="Proteomes" id="UP000236151"/>
    </source>
</evidence>
<evidence type="ECO:0000259" key="2">
    <source>
        <dbReference type="Pfam" id="PF05239"/>
    </source>
</evidence>
<evidence type="ECO:0000313" key="3">
    <source>
        <dbReference type="EMBL" id="PNT95775.1"/>
    </source>
</evidence>
<dbReference type="Gene3D" id="2.30.30.240">
    <property type="entry name" value="PRC-barrel domain"/>
    <property type="match status" value="1"/>
</dbReference>
<proteinExistence type="predicted"/>
<dbReference type="InterPro" id="IPR011033">
    <property type="entry name" value="PRC_barrel-like_sf"/>
</dbReference>
<accession>A0A2K2FAG8</accession>
<evidence type="ECO:0000256" key="1">
    <source>
        <dbReference type="SAM" id="Coils"/>
    </source>
</evidence>